<organism evidence="2 3">
    <name type="scientific">Triticum urartu</name>
    <name type="common">Red wild einkorn</name>
    <name type="synonym">Crithodium urartu</name>
    <dbReference type="NCBI Taxonomy" id="4572"/>
    <lineage>
        <taxon>Eukaryota</taxon>
        <taxon>Viridiplantae</taxon>
        <taxon>Streptophyta</taxon>
        <taxon>Embryophyta</taxon>
        <taxon>Tracheophyta</taxon>
        <taxon>Spermatophyta</taxon>
        <taxon>Magnoliopsida</taxon>
        <taxon>Liliopsida</taxon>
        <taxon>Poales</taxon>
        <taxon>Poaceae</taxon>
        <taxon>BOP clade</taxon>
        <taxon>Pooideae</taxon>
        <taxon>Triticodae</taxon>
        <taxon>Triticeae</taxon>
        <taxon>Triticinae</taxon>
        <taxon>Triticum</taxon>
    </lineage>
</organism>
<accession>A0A8R7V203</accession>
<dbReference type="Gramene" id="TuG1812G0700000430.01.T01">
    <property type="protein sequence ID" value="TuG1812G0700000430.01.T01"/>
    <property type="gene ID" value="TuG1812G0700000430.01"/>
</dbReference>
<sequence length="121" mass="12783">MGLPLRLGLETLGVGGAPPDLGGKSPLGRRPPLEMGSPRAGAPPRGPIYSAGRDGSRTQVPGASLSPRNTSPSRCFHHHAVVLLDLHQPLLLLAGSRRRRRLPNRTCVERGGAVRSALGHR</sequence>
<keyword evidence="3" id="KW-1185">Reference proteome</keyword>
<evidence type="ECO:0000256" key="1">
    <source>
        <dbReference type="SAM" id="MobiDB-lite"/>
    </source>
</evidence>
<feature type="compositionally biased region" description="Polar residues" evidence="1">
    <location>
        <begin position="57"/>
        <end position="71"/>
    </location>
</feature>
<name>A0A8R7V203_TRIUA</name>
<dbReference type="Proteomes" id="UP000015106">
    <property type="component" value="Chromosome 7"/>
</dbReference>
<dbReference type="AlphaFoldDB" id="A0A8R7V203"/>
<reference evidence="3" key="1">
    <citation type="journal article" date="2013" name="Nature">
        <title>Draft genome of the wheat A-genome progenitor Triticum urartu.</title>
        <authorList>
            <person name="Ling H.Q."/>
            <person name="Zhao S."/>
            <person name="Liu D."/>
            <person name="Wang J."/>
            <person name="Sun H."/>
            <person name="Zhang C."/>
            <person name="Fan H."/>
            <person name="Li D."/>
            <person name="Dong L."/>
            <person name="Tao Y."/>
            <person name="Gao C."/>
            <person name="Wu H."/>
            <person name="Li Y."/>
            <person name="Cui Y."/>
            <person name="Guo X."/>
            <person name="Zheng S."/>
            <person name="Wang B."/>
            <person name="Yu K."/>
            <person name="Liang Q."/>
            <person name="Yang W."/>
            <person name="Lou X."/>
            <person name="Chen J."/>
            <person name="Feng M."/>
            <person name="Jian J."/>
            <person name="Zhang X."/>
            <person name="Luo G."/>
            <person name="Jiang Y."/>
            <person name="Liu J."/>
            <person name="Wang Z."/>
            <person name="Sha Y."/>
            <person name="Zhang B."/>
            <person name="Wu H."/>
            <person name="Tang D."/>
            <person name="Shen Q."/>
            <person name="Xue P."/>
            <person name="Zou S."/>
            <person name="Wang X."/>
            <person name="Liu X."/>
            <person name="Wang F."/>
            <person name="Yang Y."/>
            <person name="An X."/>
            <person name="Dong Z."/>
            <person name="Zhang K."/>
            <person name="Zhang X."/>
            <person name="Luo M.C."/>
            <person name="Dvorak J."/>
            <person name="Tong Y."/>
            <person name="Wang J."/>
            <person name="Yang H."/>
            <person name="Li Z."/>
            <person name="Wang D."/>
            <person name="Zhang A."/>
            <person name="Wang J."/>
        </authorList>
    </citation>
    <scope>NUCLEOTIDE SEQUENCE</scope>
    <source>
        <strain evidence="3">cv. G1812</strain>
    </source>
</reference>
<reference evidence="2" key="2">
    <citation type="submission" date="2018-03" db="EMBL/GenBank/DDBJ databases">
        <title>The Triticum urartu genome reveals the dynamic nature of wheat genome evolution.</title>
        <authorList>
            <person name="Ling H."/>
            <person name="Ma B."/>
            <person name="Shi X."/>
            <person name="Liu H."/>
            <person name="Dong L."/>
            <person name="Sun H."/>
            <person name="Cao Y."/>
            <person name="Gao Q."/>
            <person name="Zheng S."/>
            <person name="Li Y."/>
            <person name="Yu Y."/>
            <person name="Du H."/>
            <person name="Qi M."/>
            <person name="Li Y."/>
            <person name="Yu H."/>
            <person name="Cui Y."/>
            <person name="Wang N."/>
            <person name="Chen C."/>
            <person name="Wu H."/>
            <person name="Zhao Y."/>
            <person name="Zhang J."/>
            <person name="Li Y."/>
            <person name="Zhou W."/>
            <person name="Zhang B."/>
            <person name="Hu W."/>
            <person name="Eijk M."/>
            <person name="Tang J."/>
            <person name="Witsenboer H."/>
            <person name="Zhao S."/>
            <person name="Li Z."/>
            <person name="Zhang A."/>
            <person name="Wang D."/>
            <person name="Liang C."/>
        </authorList>
    </citation>
    <scope>NUCLEOTIDE SEQUENCE [LARGE SCALE GENOMIC DNA]</scope>
    <source>
        <strain evidence="2">cv. G1812</strain>
    </source>
</reference>
<protein>
    <submittedName>
        <fullName evidence="2">Uncharacterized protein</fullName>
    </submittedName>
</protein>
<reference evidence="2" key="3">
    <citation type="submission" date="2022-06" db="UniProtKB">
        <authorList>
            <consortium name="EnsemblPlants"/>
        </authorList>
    </citation>
    <scope>IDENTIFICATION</scope>
</reference>
<dbReference type="EnsemblPlants" id="TuG1812G0700000430.01.T01">
    <property type="protein sequence ID" value="TuG1812G0700000430.01.T01"/>
    <property type="gene ID" value="TuG1812G0700000430.01"/>
</dbReference>
<proteinExistence type="predicted"/>
<evidence type="ECO:0000313" key="2">
    <source>
        <dbReference type="EnsemblPlants" id="TuG1812G0700000430.01.T01"/>
    </source>
</evidence>
<feature type="region of interest" description="Disordered" evidence="1">
    <location>
        <begin position="11"/>
        <end position="71"/>
    </location>
</feature>
<evidence type="ECO:0000313" key="3">
    <source>
        <dbReference type="Proteomes" id="UP000015106"/>
    </source>
</evidence>